<evidence type="ECO:0000259" key="1">
    <source>
        <dbReference type="PROSITE" id="PS50830"/>
    </source>
</evidence>
<feature type="domain" description="TNase-like" evidence="1">
    <location>
        <begin position="31"/>
        <end position="153"/>
    </location>
</feature>
<dbReference type="Gene3D" id="2.40.50.90">
    <property type="match status" value="1"/>
</dbReference>
<dbReference type="EMBL" id="MN740917">
    <property type="protein sequence ID" value="QHU17696.1"/>
    <property type="molecule type" value="Genomic_DNA"/>
</dbReference>
<name>A0A6C0KKK6_9ZZZZ</name>
<dbReference type="InterPro" id="IPR016071">
    <property type="entry name" value="Staphylococal_nuclease_OB-fold"/>
</dbReference>
<sequence>MGVFCSKSNHHSQQLSNSTKDNTSFLSFNGETHDAKIVYIYDGDTIHIVFKYMDNLYRWNCRINGVDTPELRTKNQKEKQKGYEVRDIVSTYFQDKIVRVKCFDFDKYGRLLIDIYMPKDVPNKTNCEMFSQWLIDNGHAYAYNGGTKHAWDL</sequence>
<organism evidence="2">
    <name type="scientific">viral metagenome</name>
    <dbReference type="NCBI Taxonomy" id="1070528"/>
    <lineage>
        <taxon>unclassified sequences</taxon>
        <taxon>metagenomes</taxon>
        <taxon>organismal metagenomes</taxon>
    </lineage>
</organism>
<dbReference type="InterPro" id="IPR035437">
    <property type="entry name" value="SNase_OB-fold_sf"/>
</dbReference>
<dbReference type="PROSITE" id="PS50830">
    <property type="entry name" value="TNASE_3"/>
    <property type="match status" value="1"/>
</dbReference>
<protein>
    <recommendedName>
        <fullName evidence="1">TNase-like domain-containing protein</fullName>
    </recommendedName>
</protein>
<dbReference type="AlphaFoldDB" id="A0A6C0KKK6"/>
<dbReference type="SUPFAM" id="SSF50199">
    <property type="entry name" value="Staphylococcal nuclease"/>
    <property type="match status" value="1"/>
</dbReference>
<proteinExistence type="predicted"/>
<dbReference type="Pfam" id="PF00565">
    <property type="entry name" value="SNase"/>
    <property type="match status" value="1"/>
</dbReference>
<accession>A0A6C0KKK6</accession>
<evidence type="ECO:0000313" key="2">
    <source>
        <dbReference type="EMBL" id="QHU17696.1"/>
    </source>
</evidence>
<reference evidence="2" key="1">
    <citation type="journal article" date="2020" name="Nature">
        <title>Giant virus diversity and host interactions through global metagenomics.</title>
        <authorList>
            <person name="Schulz F."/>
            <person name="Roux S."/>
            <person name="Paez-Espino D."/>
            <person name="Jungbluth S."/>
            <person name="Walsh D.A."/>
            <person name="Denef V.J."/>
            <person name="McMahon K.D."/>
            <person name="Konstantinidis K.T."/>
            <person name="Eloe-Fadrosh E.A."/>
            <person name="Kyrpides N.C."/>
            <person name="Woyke T."/>
        </authorList>
    </citation>
    <scope>NUCLEOTIDE SEQUENCE</scope>
    <source>
        <strain evidence="2">GVMAG-S-3300012919-55</strain>
    </source>
</reference>